<reference evidence="1" key="2">
    <citation type="submission" date="2025-08" db="UniProtKB">
        <authorList>
            <consortium name="Ensembl"/>
        </authorList>
    </citation>
    <scope>IDENTIFICATION</scope>
</reference>
<name>H2ZGG0_CIOSA</name>
<protein>
    <submittedName>
        <fullName evidence="1">Uncharacterized protein</fullName>
    </submittedName>
</protein>
<dbReference type="AlphaFoldDB" id="H2ZGG0"/>
<dbReference type="HOGENOM" id="CLU_2782360_0_0_1"/>
<reference evidence="1" key="3">
    <citation type="submission" date="2025-09" db="UniProtKB">
        <authorList>
            <consortium name="Ensembl"/>
        </authorList>
    </citation>
    <scope>IDENTIFICATION</scope>
</reference>
<keyword evidence="2" id="KW-1185">Reference proteome</keyword>
<organism evidence="1 2">
    <name type="scientific">Ciona savignyi</name>
    <name type="common">Pacific transparent sea squirt</name>
    <dbReference type="NCBI Taxonomy" id="51511"/>
    <lineage>
        <taxon>Eukaryota</taxon>
        <taxon>Metazoa</taxon>
        <taxon>Chordata</taxon>
        <taxon>Tunicata</taxon>
        <taxon>Ascidiacea</taxon>
        <taxon>Phlebobranchia</taxon>
        <taxon>Cionidae</taxon>
        <taxon>Ciona</taxon>
    </lineage>
</organism>
<reference evidence="2" key="1">
    <citation type="submission" date="2003-08" db="EMBL/GenBank/DDBJ databases">
        <authorList>
            <person name="Birren B."/>
            <person name="Nusbaum C."/>
            <person name="Abebe A."/>
            <person name="Abouelleil A."/>
            <person name="Adekoya E."/>
            <person name="Ait-zahra M."/>
            <person name="Allen N."/>
            <person name="Allen T."/>
            <person name="An P."/>
            <person name="Anderson M."/>
            <person name="Anderson S."/>
            <person name="Arachchi H."/>
            <person name="Armbruster J."/>
            <person name="Bachantsang P."/>
            <person name="Baldwin J."/>
            <person name="Barry A."/>
            <person name="Bayul T."/>
            <person name="Blitshsteyn B."/>
            <person name="Bloom T."/>
            <person name="Blye J."/>
            <person name="Boguslavskiy L."/>
            <person name="Borowsky M."/>
            <person name="Boukhgalter B."/>
            <person name="Brunache A."/>
            <person name="Butler J."/>
            <person name="Calixte N."/>
            <person name="Calvo S."/>
            <person name="Camarata J."/>
            <person name="Campo K."/>
            <person name="Chang J."/>
            <person name="Cheshatsang Y."/>
            <person name="Citroen M."/>
            <person name="Collymore A."/>
            <person name="Considine T."/>
            <person name="Cook A."/>
            <person name="Cooke P."/>
            <person name="Corum B."/>
            <person name="Cuomo C."/>
            <person name="David R."/>
            <person name="Dawoe T."/>
            <person name="Degray S."/>
            <person name="Dodge S."/>
            <person name="Dooley K."/>
            <person name="Dorje P."/>
            <person name="Dorjee K."/>
            <person name="Dorris L."/>
            <person name="Duffey N."/>
            <person name="Dupes A."/>
            <person name="Elkins T."/>
            <person name="Engels R."/>
            <person name="Erickson J."/>
            <person name="Farina A."/>
            <person name="Faro S."/>
            <person name="Ferreira P."/>
            <person name="Fischer H."/>
            <person name="Fitzgerald M."/>
            <person name="Foley K."/>
            <person name="Gage D."/>
            <person name="Galagan J."/>
            <person name="Gearin G."/>
            <person name="Gnerre S."/>
            <person name="Gnirke A."/>
            <person name="Goyette A."/>
            <person name="Graham J."/>
            <person name="Grandbois E."/>
            <person name="Gyaltsen K."/>
            <person name="Hafez N."/>
            <person name="Hagopian D."/>
            <person name="Hagos B."/>
            <person name="Hall J."/>
            <person name="Hatcher B."/>
            <person name="Heller A."/>
            <person name="Higgins H."/>
            <person name="Honan T."/>
            <person name="Horn A."/>
            <person name="Houde N."/>
            <person name="Hughes L."/>
            <person name="Hulme W."/>
            <person name="Husby E."/>
            <person name="Iliev I."/>
            <person name="Jaffe D."/>
            <person name="Jones C."/>
            <person name="Kamal M."/>
            <person name="Kamat A."/>
            <person name="Kamvysselis M."/>
            <person name="Karlsson E."/>
            <person name="Kells C."/>
            <person name="Kieu A."/>
            <person name="Kisner P."/>
            <person name="Kodira C."/>
            <person name="Kulbokas E."/>
            <person name="Labutti K."/>
            <person name="Lama D."/>
            <person name="Landers T."/>
            <person name="Leger J."/>
            <person name="Levine S."/>
            <person name="Lewis D."/>
            <person name="Lewis T."/>
            <person name="Lindblad-toh K."/>
            <person name="Liu X."/>
            <person name="Lokyitsang T."/>
            <person name="Lokyitsang Y."/>
            <person name="Lucien O."/>
            <person name="Lui A."/>
            <person name="Ma L.J."/>
            <person name="Mabbitt R."/>
            <person name="Macdonald J."/>
            <person name="Maclean C."/>
            <person name="Major J."/>
            <person name="Manning J."/>
            <person name="Marabella R."/>
            <person name="Maru K."/>
            <person name="Matthews C."/>
            <person name="Mauceli E."/>
            <person name="Mccarthy M."/>
            <person name="Mcdonough S."/>
            <person name="Mcghee T."/>
            <person name="Meldrim J."/>
            <person name="Meneus L."/>
            <person name="Mesirov J."/>
            <person name="Mihalev A."/>
            <person name="Mihova T."/>
            <person name="Mikkelsen T."/>
            <person name="Mlenga V."/>
            <person name="Moru K."/>
            <person name="Mozes J."/>
            <person name="Mulrain L."/>
            <person name="Munson G."/>
            <person name="Naylor J."/>
            <person name="Newes C."/>
            <person name="Nguyen C."/>
            <person name="Nguyen N."/>
            <person name="Nguyen T."/>
            <person name="Nicol R."/>
            <person name="Nielsen C."/>
            <person name="Nizzari M."/>
            <person name="Norbu C."/>
            <person name="Norbu N."/>
            <person name="O'donnell P."/>
            <person name="Okoawo O."/>
            <person name="O'leary S."/>
            <person name="Omotosho B."/>
            <person name="O'neill K."/>
            <person name="Osman S."/>
            <person name="Parker S."/>
            <person name="Perrin D."/>
            <person name="Phunkhang P."/>
            <person name="Piqani B."/>
            <person name="Purcell S."/>
            <person name="Rachupka T."/>
            <person name="Ramasamy U."/>
            <person name="Rameau R."/>
            <person name="Ray V."/>
            <person name="Raymond C."/>
            <person name="Retta R."/>
            <person name="Richardson S."/>
            <person name="Rise C."/>
            <person name="Rodriguez J."/>
            <person name="Rogers J."/>
            <person name="Rogov P."/>
            <person name="Rutman M."/>
            <person name="Schupbach R."/>
            <person name="Seaman C."/>
            <person name="Settipalli S."/>
            <person name="Sharpe T."/>
            <person name="Sheridan J."/>
            <person name="Sherpa N."/>
            <person name="Shi J."/>
            <person name="Smirnov S."/>
            <person name="Smith C."/>
            <person name="Sougnez C."/>
            <person name="Spencer B."/>
            <person name="Stalker J."/>
            <person name="Stange-thomann N."/>
            <person name="Stavropoulos S."/>
            <person name="Stetson K."/>
            <person name="Stone C."/>
            <person name="Stone S."/>
            <person name="Stubbs M."/>
            <person name="Talamas J."/>
            <person name="Tchuinga P."/>
            <person name="Tenzing P."/>
            <person name="Tesfaye S."/>
            <person name="Theodore J."/>
            <person name="Thoulutsang Y."/>
            <person name="Topham K."/>
            <person name="Towey S."/>
            <person name="Tsamla T."/>
            <person name="Tsomo N."/>
            <person name="Vallee D."/>
            <person name="Vassiliev H."/>
            <person name="Venkataraman V."/>
            <person name="Vinson J."/>
            <person name="Vo A."/>
            <person name="Wade C."/>
            <person name="Wang S."/>
            <person name="Wangchuk T."/>
            <person name="Wangdi T."/>
            <person name="Whittaker C."/>
            <person name="Wilkinson J."/>
            <person name="Wu Y."/>
            <person name="Wyman D."/>
            <person name="Yadav S."/>
            <person name="Yang S."/>
            <person name="Yang X."/>
            <person name="Yeager S."/>
            <person name="Yee E."/>
            <person name="Young G."/>
            <person name="Zainoun J."/>
            <person name="Zembeck L."/>
            <person name="Zimmer A."/>
            <person name="Zody M."/>
            <person name="Lander E."/>
        </authorList>
    </citation>
    <scope>NUCLEOTIDE SEQUENCE [LARGE SCALE GENOMIC DNA]</scope>
</reference>
<dbReference type="Ensembl" id="ENSCSAVT00000016858.1">
    <property type="protein sequence ID" value="ENSCSAVP00000016676.1"/>
    <property type="gene ID" value="ENSCSAVG00000009803.1"/>
</dbReference>
<evidence type="ECO:0000313" key="1">
    <source>
        <dbReference type="Ensembl" id="ENSCSAVP00000016676.1"/>
    </source>
</evidence>
<evidence type="ECO:0000313" key="2">
    <source>
        <dbReference type="Proteomes" id="UP000007875"/>
    </source>
</evidence>
<accession>H2ZGG0</accession>
<dbReference type="InParanoid" id="H2ZGG0"/>
<dbReference type="Proteomes" id="UP000007875">
    <property type="component" value="Unassembled WGS sequence"/>
</dbReference>
<proteinExistence type="predicted"/>
<sequence length="69" mass="7980">MLCVDNIEWMTCFSHVAQPPRTPEVTRSRAIQLPTFSIISWKDLSRSPLLVILSSLHRLWSRLSIQCVD</sequence>